<dbReference type="STRING" id="931626.Awo_c07020"/>
<dbReference type="InterPro" id="IPR001952">
    <property type="entry name" value="Alkaline_phosphatase"/>
</dbReference>
<feature type="binding site" evidence="3">
    <location>
        <position position="310"/>
    </location>
    <ligand>
        <name>Mg(2+)</name>
        <dbReference type="ChEBI" id="CHEBI:18420"/>
    </ligand>
</feature>
<comment type="cofactor">
    <cofactor evidence="3">
        <name>Mg(2+)</name>
        <dbReference type="ChEBI" id="CHEBI:18420"/>
    </cofactor>
    <text evidence="3">Binds 1 Mg(2+) ion.</text>
</comment>
<keyword evidence="1" id="KW-0597">Phosphoprotein</keyword>
<dbReference type="SMART" id="SM00728">
    <property type="entry name" value="ChW"/>
    <property type="match status" value="3"/>
</dbReference>
<dbReference type="EMBL" id="CP002987">
    <property type="protein sequence ID" value="AFA47496.1"/>
    <property type="molecule type" value="Genomic_DNA"/>
</dbReference>
<organism evidence="5 6">
    <name type="scientific">Acetobacterium woodii (strain ATCC 29683 / DSM 1030 / JCM 2381 / KCTC 1655 / WB1)</name>
    <dbReference type="NCBI Taxonomy" id="931626"/>
    <lineage>
        <taxon>Bacteria</taxon>
        <taxon>Bacillati</taxon>
        <taxon>Bacillota</taxon>
        <taxon>Clostridia</taxon>
        <taxon>Eubacteriales</taxon>
        <taxon>Eubacteriaceae</taxon>
        <taxon>Acetobacterium</taxon>
    </lineage>
</organism>
<dbReference type="Pfam" id="PF07538">
    <property type="entry name" value="ChW"/>
    <property type="match status" value="3"/>
</dbReference>
<comment type="similarity">
    <text evidence="4">Belongs to the alkaline phosphatase family.</text>
</comment>
<sequence length="603" mass="65134">MLTAVAMLLFQVPAGVSAEEIIDTSGEKAEELVFEGNCSYQTQIQNIGWQDWKSKESMSGTTGKSLRLEGIKIKISESPNLGVTYQTQIENVGWQDWVSDGTVSGTEGQSLRLEAIRIKLTGADAKKYDIYYQVHVQNTGWMNWVKNGELSGTVGESFRLEGIKIMVLPKGTPAPVNTGSIKNVILMISDGCGANEILATDYYTDGKAGTQTYENFPTKLNMSTYSHGGLGTADDLLSLYDPKTIWSDFALLNNNPTDSAAAATAMASGTKTYDAAIGVDQDEQKLVNICEDFEAQNKATGVITSVEFSHATPAGFVAHNSSRQNYSELANEMIKDSKTDLIMGAGNPLYDNNGKLKTTIADSDYKYVGGQDTWESLVAGNLGNDADGDGDIDNWNLIQSKQAFETLQTGAAPDRVIGIPEVFETLQINRDGDGKAEPFTVAMNENVPTLEVMSKGALNVLDNDPDGFFLMIEGGAIDWAGHSNLDGRLIEEETDFNHSVDAVCDWVNTNSNWDETLVIVTGDHETGYLTGTTGVYDDVVNNGKGVMPTMAWNSGNHTNQLIPFFAKGPGAALLENYANGSDPVKGAYLDNSEIALAIRNLLN</sequence>
<dbReference type="InterPro" id="IPR017850">
    <property type="entry name" value="Alkaline_phosphatase_core_sf"/>
</dbReference>
<dbReference type="SMART" id="SM00098">
    <property type="entry name" value="alkPPc"/>
    <property type="match status" value="1"/>
</dbReference>
<reference evidence="6" key="1">
    <citation type="submission" date="2011-07" db="EMBL/GenBank/DDBJ databases">
        <title>Complete genome sequence of Acetobacterium woodii.</title>
        <authorList>
            <person name="Poehlein A."/>
            <person name="Schmidt S."/>
            <person name="Kaster A.-K."/>
            <person name="Goenrich M."/>
            <person name="Vollmers J."/>
            <person name="Thuermer A."/>
            <person name="Gottschalk G."/>
            <person name="Thauer R.K."/>
            <person name="Daniel R."/>
            <person name="Mueller V."/>
        </authorList>
    </citation>
    <scope>NUCLEOTIDE SEQUENCE [LARGE SCALE GENOMIC DNA]</scope>
    <source>
        <strain evidence="6">ATCC 29683 / DSM 1030 / JCM 2381 / KCTC 1655 / WB1</strain>
    </source>
</reference>
<dbReference type="PANTHER" id="PTHR11596">
    <property type="entry name" value="ALKALINE PHOSPHATASE"/>
    <property type="match status" value="1"/>
</dbReference>
<feature type="binding site" evidence="3">
    <location>
        <position position="482"/>
    </location>
    <ligand>
        <name>Zn(2+)</name>
        <dbReference type="ChEBI" id="CHEBI:29105"/>
        <label>2</label>
    </ligand>
</feature>
<dbReference type="PANTHER" id="PTHR11596:SF5">
    <property type="entry name" value="ALKALINE PHOSPHATASE"/>
    <property type="match status" value="1"/>
</dbReference>
<dbReference type="CDD" id="cd16012">
    <property type="entry name" value="ALP"/>
    <property type="match status" value="1"/>
</dbReference>
<dbReference type="Gene3D" id="3.40.720.10">
    <property type="entry name" value="Alkaline Phosphatase, subunit A"/>
    <property type="match status" value="1"/>
</dbReference>
<dbReference type="SUPFAM" id="SSF53649">
    <property type="entry name" value="Alkaline phosphatase-like"/>
    <property type="match status" value="1"/>
</dbReference>
<accession>H6LJU5</accession>
<feature type="binding site" evidence="3">
    <location>
        <position position="473"/>
    </location>
    <ligand>
        <name>Mg(2+)</name>
        <dbReference type="ChEBI" id="CHEBI:18420"/>
    </ligand>
</feature>
<evidence type="ECO:0000256" key="3">
    <source>
        <dbReference type="PIRSR" id="PIRSR601952-2"/>
    </source>
</evidence>
<dbReference type="InterPro" id="IPR006637">
    <property type="entry name" value="ChW"/>
</dbReference>
<evidence type="ECO:0000313" key="6">
    <source>
        <dbReference type="Proteomes" id="UP000007177"/>
    </source>
</evidence>
<keyword evidence="3" id="KW-0479">Metal-binding</keyword>
<evidence type="ECO:0000256" key="1">
    <source>
        <dbReference type="ARBA" id="ARBA00022553"/>
    </source>
</evidence>
<evidence type="ECO:0000313" key="5">
    <source>
        <dbReference type="EMBL" id="AFA47496.1"/>
    </source>
</evidence>
<keyword evidence="6" id="KW-1185">Reference proteome</keyword>
<protein>
    <recommendedName>
        <fullName evidence="7">Alkaline phosphatase</fullName>
    </recommendedName>
</protein>
<gene>
    <name evidence="5" type="ordered locus">Awo_c07020</name>
</gene>
<dbReference type="HOGENOM" id="CLU_008539_7_0_9"/>
<feature type="binding site" evidence="3">
    <location>
        <position position="312"/>
    </location>
    <ligand>
        <name>Mg(2+)</name>
        <dbReference type="ChEBI" id="CHEBI:18420"/>
    </ligand>
</feature>
<dbReference type="Proteomes" id="UP000007177">
    <property type="component" value="Chromosome"/>
</dbReference>
<feature type="binding site" evidence="3">
    <location>
        <position position="523"/>
    </location>
    <ligand>
        <name>Zn(2+)</name>
        <dbReference type="ChEBI" id="CHEBI:29105"/>
        <label>2</label>
    </ligand>
</feature>
<evidence type="ECO:0000256" key="2">
    <source>
        <dbReference type="PIRSR" id="PIRSR601952-1"/>
    </source>
</evidence>
<name>H6LJU5_ACEWD</name>
<dbReference type="PRINTS" id="PR00113">
    <property type="entry name" value="ALKPHPHTASE"/>
</dbReference>
<feature type="binding site" evidence="3">
    <location>
        <position position="478"/>
    </location>
    <ligand>
        <name>Zn(2+)</name>
        <dbReference type="ChEBI" id="CHEBI:29105"/>
        <label>2</label>
    </ligand>
</feature>
<keyword evidence="3" id="KW-0862">Zinc</keyword>
<dbReference type="GO" id="GO:0004035">
    <property type="term" value="F:alkaline phosphatase activity"/>
    <property type="evidence" value="ECO:0007669"/>
    <property type="project" value="TreeGrafter"/>
</dbReference>
<reference evidence="5 6" key="2">
    <citation type="journal article" date="2012" name="PLoS ONE">
        <title>An ancient pathway combining carbon dioxide fixation with the generation and utilization of a sodium ion gradient for ATP synthesis.</title>
        <authorList>
            <person name="Poehlein A."/>
            <person name="Schmidt S."/>
            <person name="Kaster A.K."/>
            <person name="Goenrich M."/>
            <person name="Vollmers J."/>
            <person name="Thurmer A."/>
            <person name="Bertsch J."/>
            <person name="Schuchmann K."/>
            <person name="Voigt B."/>
            <person name="Hecker M."/>
            <person name="Daniel R."/>
            <person name="Thauer R.K."/>
            <person name="Gottschalk G."/>
            <person name="Muller V."/>
        </authorList>
    </citation>
    <scope>NUCLEOTIDE SEQUENCE [LARGE SCALE GENOMIC DNA]</scope>
    <source>
        <strain evidence="6">ATCC 29683 / DSM 1030 / JCM 2381 / KCTC 1655 / WB1</strain>
    </source>
</reference>
<dbReference type="Pfam" id="PF00245">
    <property type="entry name" value="Alk_phosphatase"/>
    <property type="match status" value="1"/>
</dbReference>
<proteinExistence type="inferred from homology"/>
<dbReference type="KEGG" id="awo:Awo_c07020"/>
<comment type="cofactor">
    <cofactor evidence="3">
        <name>Zn(2+)</name>
        <dbReference type="ChEBI" id="CHEBI:29105"/>
    </cofactor>
    <text evidence="3">Binds 2 Zn(2+) ions.</text>
</comment>
<evidence type="ECO:0000256" key="4">
    <source>
        <dbReference type="RuleBase" id="RU003946"/>
    </source>
</evidence>
<dbReference type="AlphaFoldDB" id="H6LJU5"/>
<feature type="binding site" evidence="3">
    <location>
        <position position="524"/>
    </location>
    <ligand>
        <name>Zn(2+)</name>
        <dbReference type="ChEBI" id="CHEBI:29105"/>
        <label>2</label>
    </ligand>
</feature>
<feature type="binding site" evidence="3">
    <location>
        <position position="190"/>
    </location>
    <ligand>
        <name>Mg(2+)</name>
        <dbReference type="ChEBI" id="CHEBI:18420"/>
    </ligand>
</feature>
<evidence type="ECO:0008006" key="7">
    <source>
        <dbReference type="Google" id="ProtNLM"/>
    </source>
</evidence>
<dbReference type="eggNOG" id="COG1785">
    <property type="taxonomic scope" value="Bacteria"/>
</dbReference>
<keyword evidence="3" id="KW-0460">Magnesium</keyword>
<feature type="binding site" evidence="3">
    <location>
        <position position="190"/>
    </location>
    <ligand>
        <name>Zn(2+)</name>
        <dbReference type="ChEBI" id="CHEBI:29105"/>
        <label>2</label>
    </ligand>
</feature>
<dbReference type="GO" id="GO:0046872">
    <property type="term" value="F:metal ion binding"/>
    <property type="evidence" value="ECO:0007669"/>
    <property type="project" value="UniProtKB-KW"/>
</dbReference>
<feature type="active site" description="Phosphoserine intermediate" evidence="2">
    <location>
        <position position="259"/>
    </location>
</feature>